<dbReference type="GO" id="GO:0000387">
    <property type="term" value="P:spliceosomal snRNP assembly"/>
    <property type="evidence" value="ECO:0007669"/>
    <property type="project" value="UniProtKB-UniRule"/>
</dbReference>
<feature type="domain" description="Sm" evidence="11">
    <location>
        <begin position="2"/>
        <end position="74"/>
    </location>
</feature>
<keyword evidence="6" id="KW-0747">Spliceosome</keyword>
<protein>
    <recommendedName>
        <fullName evidence="10">Small nuclear ribonucleoprotein Sm D1</fullName>
    </recommendedName>
    <alternativeName>
        <fullName evidence="10">snRNP core protein D1</fullName>
    </alternativeName>
</protein>
<dbReference type="InterPro" id="IPR010920">
    <property type="entry name" value="LSM_dom_sf"/>
</dbReference>
<evidence type="ECO:0000256" key="10">
    <source>
        <dbReference type="RuleBase" id="RU365054"/>
    </source>
</evidence>
<keyword evidence="8 10" id="KW-0539">Nucleus</keyword>
<evidence type="ECO:0000256" key="9">
    <source>
        <dbReference type="ARBA" id="ARBA00023274"/>
    </source>
</evidence>
<evidence type="ECO:0000259" key="11">
    <source>
        <dbReference type="PROSITE" id="PS52002"/>
    </source>
</evidence>
<dbReference type="SUPFAM" id="SSF50182">
    <property type="entry name" value="Sm-like ribonucleoproteins"/>
    <property type="match status" value="1"/>
</dbReference>
<comment type="similarity">
    <text evidence="3 10">Belongs to the snRNP core protein family.</text>
</comment>
<dbReference type="FunFam" id="2.30.30.100:FF:000016">
    <property type="entry name" value="Small nuclear ribonucleoprotein Sm D1"/>
    <property type="match status" value="1"/>
</dbReference>
<dbReference type="InterPro" id="IPR047575">
    <property type="entry name" value="Sm"/>
</dbReference>
<dbReference type="GO" id="GO:0005681">
    <property type="term" value="C:spliceosomal complex"/>
    <property type="evidence" value="ECO:0007669"/>
    <property type="project" value="UniProtKB-KW"/>
</dbReference>
<dbReference type="GO" id="GO:0097525">
    <property type="term" value="C:spliceosomal snRNP complex"/>
    <property type="evidence" value="ECO:0007669"/>
    <property type="project" value="UniProtKB-ARBA"/>
</dbReference>
<dbReference type="Proteomes" id="UP000268093">
    <property type="component" value="Unassembled WGS sequence"/>
</dbReference>
<dbReference type="AlphaFoldDB" id="A0A433DLE3"/>
<comment type="caution">
    <text evidence="12">The sequence shown here is derived from an EMBL/GenBank/DDBJ whole genome shotgun (WGS) entry which is preliminary data.</text>
</comment>
<keyword evidence="13" id="KW-1185">Reference proteome</keyword>
<proteinExistence type="inferred from homology"/>
<comment type="subcellular location">
    <subcellularLocation>
        <location evidence="2">Cytoplasm</location>
    </subcellularLocation>
    <subcellularLocation>
        <location evidence="1 10">Nucleus</location>
    </subcellularLocation>
</comment>
<dbReference type="Pfam" id="PF01423">
    <property type="entry name" value="LSM"/>
    <property type="match status" value="1"/>
</dbReference>
<dbReference type="EMBL" id="RBNI01000546">
    <property type="protein sequence ID" value="RUP51683.1"/>
    <property type="molecule type" value="Genomic_DNA"/>
</dbReference>
<keyword evidence="5 10" id="KW-0507">mRNA processing</keyword>
<evidence type="ECO:0000256" key="2">
    <source>
        <dbReference type="ARBA" id="ARBA00004496"/>
    </source>
</evidence>
<dbReference type="SMART" id="SM00651">
    <property type="entry name" value="Sm"/>
    <property type="match status" value="1"/>
</dbReference>
<dbReference type="InterPro" id="IPR027141">
    <property type="entry name" value="LSm4/Sm_D1/D3"/>
</dbReference>
<gene>
    <name evidence="12" type="ORF">BC936DRAFT_146637</name>
</gene>
<evidence type="ECO:0000313" key="12">
    <source>
        <dbReference type="EMBL" id="RUP51683.1"/>
    </source>
</evidence>
<keyword evidence="7 10" id="KW-0508">mRNA splicing</keyword>
<dbReference type="Gene3D" id="2.30.30.100">
    <property type="match status" value="1"/>
</dbReference>
<comment type="function">
    <text evidence="10">Plays a role in pre-mRNA splicing as a core component of the spliceosomal U1, U2, U4 and U5 small nuclear ribonucleoproteins (snRNPs), the building blocks of the spliceosome.</text>
</comment>
<dbReference type="PANTHER" id="PTHR23338">
    <property type="entry name" value="SMALL NUCLEAR RIBONUCLEOPROTEIN SM"/>
    <property type="match status" value="1"/>
</dbReference>
<keyword evidence="4" id="KW-0963">Cytoplasm</keyword>
<evidence type="ECO:0000256" key="4">
    <source>
        <dbReference type="ARBA" id="ARBA00022490"/>
    </source>
</evidence>
<evidence type="ECO:0000256" key="6">
    <source>
        <dbReference type="ARBA" id="ARBA00022728"/>
    </source>
</evidence>
<organism evidence="12 13">
    <name type="scientific">Jimgerdemannia flammicorona</name>
    <dbReference type="NCBI Taxonomy" id="994334"/>
    <lineage>
        <taxon>Eukaryota</taxon>
        <taxon>Fungi</taxon>
        <taxon>Fungi incertae sedis</taxon>
        <taxon>Mucoromycota</taxon>
        <taxon>Mucoromycotina</taxon>
        <taxon>Endogonomycetes</taxon>
        <taxon>Endogonales</taxon>
        <taxon>Endogonaceae</taxon>
        <taxon>Jimgerdemannia</taxon>
    </lineage>
</organism>
<sequence length="130" mass="14744">MKLVRFLMKLTNETVTIELKNGTIVHGTITGVDMSMNTHLKTVKMTVKNKDPVNLDTLSIRGNNIRYYILPDSLPLDTLLLDDSPKAKAKKKDGSYTVLFTVPPILRSLQVHHLTMIANIHFALKIHYIF</sequence>
<evidence type="ECO:0000256" key="8">
    <source>
        <dbReference type="ARBA" id="ARBA00023242"/>
    </source>
</evidence>
<evidence type="ECO:0000256" key="5">
    <source>
        <dbReference type="ARBA" id="ARBA00022664"/>
    </source>
</evidence>
<name>A0A433DLE3_9FUNG</name>
<dbReference type="InterPro" id="IPR034102">
    <property type="entry name" value="Sm_D1"/>
</dbReference>
<dbReference type="OrthoDB" id="9626941at2759"/>
<evidence type="ECO:0000256" key="7">
    <source>
        <dbReference type="ARBA" id="ARBA00023187"/>
    </source>
</evidence>
<dbReference type="GO" id="GO:0005737">
    <property type="term" value="C:cytoplasm"/>
    <property type="evidence" value="ECO:0007669"/>
    <property type="project" value="UniProtKB-SubCell"/>
</dbReference>
<evidence type="ECO:0000256" key="1">
    <source>
        <dbReference type="ARBA" id="ARBA00004123"/>
    </source>
</evidence>
<dbReference type="PROSITE" id="PS52002">
    <property type="entry name" value="SM"/>
    <property type="match status" value="1"/>
</dbReference>
<dbReference type="GO" id="GO:0003723">
    <property type="term" value="F:RNA binding"/>
    <property type="evidence" value="ECO:0007669"/>
    <property type="project" value="InterPro"/>
</dbReference>
<evidence type="ECO:0000313" key="13">
    <source>
        <dbReference type="Proteomes" id="UP000268093"/>
    </source>
</evidence>
<accession>A0A433DLE3</accession>
<keyword evidence="9 10" id="KW-0687">Ribonucleoprotein</keyword>
<dbReference type="CDD" id="cd01724">
    <property type="entry name" value="Sm_D1"/>
    <property type="match status" value="1"/>
</dbReference>
<dbReference type="InterPro" id="IPR001163">
    <property type="entry name" value="Sm_dom_euk/arc"/>
</dbReference>
<reference evidence="12 13" key="1">
    <citation type="journal article" date="2018" name="New Phytol.">
        <title>Phylogenomics of Endogonaceae and evolution of mycorrhizas within Mucoromycota.</title>
        <authorList>
            <person name="Chang Y."/>
            <person name="Desiro A."/>
            <person name="Na H."/>
            <person name="Sandor L."/>
            <person name="Lipzen A."/>
            <person name="Clum A."/>
            <person name="Barry K."/>
            <person name="Grigoriev I.V."/>
            <person name="Martin F.M."/>
            <person name="Stajich J.E."/>
            <person name="Smith M.E."/>
            <person name="Bonito G."/>
            <person name="Spatafora J.W."/>
        </authorList>
    </citation>
    <scope>NUCLEOTIDE SEQUENCE [LARGE SCALE GENOMIC DNA]</scope>
    <source>
        <strain evidence="12 13">GMNB39</strain>
    </source>
</reference>
<evidence type="ECO:0000256" key="3">
    <source>
        <dbReference type="ARBA" id="ARBA00008146"/>
    </source>
</evidence>